<gene>
    <name evidence="2" type="ORF">PPNO1_LOCUS1151</name>
</gene>
<dbReference type="InterPro" id="IPR046341">
    <property type="entry name" value="SET_dom_sf"/>
</dbReference>
<sequence>MTGPPRAPGSGARGRKSPSGLQRGRPPVGRGARVESAAAPAAKVSPKPTKGIKYRLKEIPGKGIGLIATRRIRRKEVFLTDLPSLFIDSRLETLADQAVADFEEDRKALYNFGVESLGGKDRVLALSGSRSSFEGIDNIFKSNSFLVATDEGNHNGLFPEVARINHDCEPKYRMGPPNRPPRLPNRPNLRLQVPMRPLQPPLRGEPPRDGRLRRMQEIEGLLKSGDQSYEAASDMARELIRLATEERLEGKMQEIYLDLMGVFYDFADYGNALYFAETALGYAEEFEEPEGATITGIRTNINVLRGLVAQG</sequence>
<comment type="caution">
    <text evidence="2">The sequence shown here is derived from an EMBL/GenBank/DDBJ whole genome shotgun (WGS) entry which is preliminary data.</text>
</comment>
<evidence type="ECO:0000256" key="1">
    <source>
        <dbReference type="SAM" id="MobiDB-lite"/>
    </source>
</evidence>
<feature type="region of interest" description="Disordered" evidence="1">
    <location>
        <begin position="1"/>
        <end position="47"/>
    </location>
</feature>
<dbReference type="PANTHER" id="PTHR47332:SF6">
    <property type="entry name" value="SET DOMAIN-CONTAINING PROTEIN"/>
    <property type="match status" value="1"/>
</dbReference>
<proteinExistence type="predicted"/>
<reference evidence="2" key="1">
    <citation type="submission" date="2022-11" db="EMBL/GenBank/DDBJ databases">
        <authorList>
            <person name="Scott C."/>
            <person name="Bruce N."/>
        </authorList>
    </citation>
    <scope>NUCLEOTIDE SEQUENCE</scope>
</reference>
<dbReference type="InterPro" id="IPR053185">
    <property type="entry name" value="SET_domain_protein"/>
</dbReference>
<dbReference type="SUPFAM" id="SSF82199">
    <property type="entry name" value="SET domain"/>
    <property type="match status" value="1"/>
</dbReference>
<feature type="compositionally biased region" description="Low complexity" evidence="1">
    <location>
        <begin position="23"/>
        <end position="47"/>
    </location>
</feature>
<protein>
    <submittedName>
        <fullName evidence="2">Uncharacterized protein</fullName>
    </submittedName>
</protein>
<evidence type="ECO:0000313" key="3">
    <source>
        <dbReference type="Proteomes" id="UP000838763"/>
    </source>
</evidence>
<feature type="compositionally biased region" description="Low complexity" evidence="1">
    <location>
        <begin position="1"/>
        <end position="10"/>
    </location>
</feature>
<dbReference type="PANTHER" id="PTHR47332">
    <property type="entry name" value="SET DOMAIN-CONTAINING PROTEIN 5"/>
    <property type="match status" value="1"/>
</dbReference>
<dbReference type="EMBL" id="CALLCH030000001">
    <property type="protein sequence ID" value="CAI4211356.1"/>
    <property type="molecule type" value="Genomic_DNA"/>
</dbReference>
<name>A0A9P1GWM6_9PEZI</name>
<accession>A0A9P1GWM6</accession>
<organism evidence="2 3">
    <name type="scientific">Parascedosporium putredinis</name>
    <dbReference type="NCBI Taxonomy" id="1442378"/>
    <lineage>
        <taxon>Eukaryota</taxon>
        <taxon>Fungi</taxon>
        <taxon>Dikarya</taxon>
        <taxon>Ascomycota</taxon>
        <taxon>Pezizomycotina</taxon>
        <taxon>Sordariomycetes</taxon>
        <taxon>Hypocreomycetidae</taxon>
        <taxon>Microascales</taxon>
        <taxon>Microascaceae</taxon>
        <taxon>Parascedosporium</taxon>
    </lineage>
</organism>
<evidence type="ECO:0000313" key="2">
    <source>
        <dbReference type="EMBL" id="CAI4211356.1"/>
    </source>
</evidence>
<dbReference type="AlphaFoldDB" id="A0A9P1GWM6"/>
<dbReference type="Proteomes" id="UP000838763">
    <property type="component" value="Unassembled WGS sequence"/>
</dbReference>
<dbReference type="OrthoDB" id="438641at2759"/>
<keyword evidence="3" id="KW-1185">Reference proteome</keyword>